<reference evidence="2 3" key="1">
    <citation type="submission" date="2015-10" db="EMBL/GenBank/DDBJ databases">
        <title>Full genome of DAOMC 229536 Phialocephala scopiformis, a fungal endophyte of spruce producing the potent anti-insectan compound rugulosin.</title>
        <authorList>
            <consortium name="DOE Joint Genome Institute"/>
            <person name="Walker A.K."/>
            <person name="Frasz S.L."/>
            <person name="Seifert K.A."/>
            <person name="Miller J.D."/>
            <person name="Mondo S.J."/>
            <person name="Labutti K."/>
            <person name="Lipzen A."/>
            <person name="Dockter R."/>
            <person name="Kennedy M."/>
            <person name="Grigoriev I.V."/>
            <person name="Spatafora J.W."/>
        </authorList>
    </citation>
    <scope>NUCLEOTIDE SEQUENCE [LARGE SCALE GENOMIC DNA]</scope>
    <source>
        <strain evidence="2 3">CBS 120377</strain>
    </source>
</reference>
<dbReference type="RefSeq" id="XP_018072322.1">
    <property type="nucleotide sequence ID" value="XM_018219714.1"/>
</dbReference>
<evidence type="ECO:0000256" key="1">
    <source>
        <dbReference type="SAM" id="MobiDB-lite"/>
    </source>
</evidence>
<sequence length="595" mass="67978">MPDSSATSRMQSSHIRQRLPRRAKANNSPSIDDATVTGPELTERSVNILKHRESMAESNLSRRDVKQFEFVTLTSQPTMITTRQTSKTVRKQAMNDYLRKQNRQATTGIVETVESVQLEEPSRYKGKFKLDTWSHKTKTKAILARRTKLSHDESPSANEESLPTIGSWAPSSLARVTAWQPIERDDLLPRIFSPSTSSIDPFDTLAIRLGPLSENLLVHYNTEYTMNSVAINAESNFFSFVKTDPALFHSILYLVSLHRDIWYGLVDSPISLYHGSEAFRIINERLENNFIFDDVTIAAVAMLNLNGRYDLSKMHMQGLKQMIQTRGGPPSLSGVFRRIVTWSDFCFANVWNIQPSFPRLPSTPPNSPTSSPSLRILESDPDLYILKPSHLFGSSSPIIQIINNFRTLTRLLPPSQTPSLPKSVRMHASNLIYDTEYSLLALNPPSSTPDSFSLALSNCGFVFESLPLRTALHLYLYLSIRLIPTSSELVQSMLLRLKDSLEQLGIVEWWESDEERRIWLLWIFWVGAVAAKSEERWWFVSQVGRLCAEMNIWDVKRLKETLRRAVWEEEWCGNLAERVWDDFITQTAEVQTYAE</sequence>
<keyword evidence="3" id="KW-1185">Reference proteome</keyword>
<dbReference type="Pfam" id="PF11951">
    <property type="entry name" value="Fungal_trans_2"/>
    <property type="match status" value="1"/>
</dbReference>
<dbReference type="OrthoDB" id="4158087at2759"/>
<name>A0A194XDZ1_MOLSC</name>
<dbReference type="STRING" id="149040.A0A194XDZ1"/>
<feature type="compositionally biased region" description="Basic residues" evidence="1">
    <location>
        <begin position="15"/>
        <end position="24"/>
    </location>
</feature>
<evidence type="ECO:0000313" key="2">
    <source>
        <dbReference type="EMBL" id="KUJ17967.1"/>
    </source>
</evidence>
<protein>
    <submittedName>
        <fullName evidence="2">Uncharacterized protein</fullName>
    </submittedName>
</protein>
<feature type="compositionally biased region" description="Polar residues" evidence="1">
    <location>
        <begin position="1"/>
        <end position="14"/>
    </location>
</feature>
<dbReference type="GeneID" id="28829440"/>
<dbReference type="InterPro" id="IPR021858">
    <property type="entry name" value="Fun_TF"/>
</dbReference>
<proteinExistence type="predicted"/>
<dbReference type="EMBL" id="KQ947413">
    <property type="protein sequence ID" value="KUJ17967.1"/>
    <property type="molecule type" value="Genomic_DNA"/>
</dbReference>
<gene>
    <name evidence="2" type="ORF">LY89DRAFT_732670</name>
</gene>
<dbReference type="Proteomes" id="UP000070700">
    <property type="component" value="Unassembled WGS sequence"/>
</dbReference>
<organism evidence="2 3">
    <name type="scientific">Mollisia scopiformis</name>
    <name type="common">Conifer needle endophyte fungus</name>
    <name type="synonym">Phialocephala scopiformis</name>
    <dbReference type="NCBI Taxonomy" id="149040"/>
    <lineage>
        <taxon>Eukaryota</taxon>
        <taxon>Fungi</taxon>
        <taxon>Dikarya</taxon>
        <taxon>Ascomycota</taxon>
        <taxon>Pezizomycotina</taxon>
        <taxon>Leotiomycetes</taxon>
        <taxon>Helotiales</taxon>
        <taxon>Mollisiaceae</taxon>
        <taxon>Mollisia</taxon>
    </lineage>
</organism>
<feature type="region of interest" description="Disordered" evidence="1">
    <location>
        <begin position="1"/>
        <end position="39"/>
    </location>
</feature>
<dbReference type="InParanoid" id="A0A194XDZ1"/>
<dbReference type="PANTHER" id="PTHR37540:SF5">
    <property type="entry name" value="TRANSCRIPTION FACTOR DOMAIN-CONTAINING PROTEIN"/>
    <property type="match status" value="1"/>
</dbReference>
<dbReference type="AlphaFoldDB" id="A0A194XDZ1"/>
<dbReference type="KEGG" id="psco:LY89DRAFT_732670"/>
<evidence type="ECO:0000313" key="3">
    <source>
        <dbReference type="Proteomes" id="UP000070700"/>
    </source>
</evidence>
<accession>A0A194XDZ1</accession>
<dbReference type="PANTHER" id="PTHR37540">
    <property type="entry name" value="TRANSCRIPTION FACTOR (ACR-2), PUTATIVE-RELATED-RELATED"/>
    <property type="match status" value="1"/>
</dbReference>